<reference evidence="2 3" key="1">
    <citation type="journal article" date="2008" name="Nature">
        <title>The genome of the model beetle and pest Tribolium castaneum.</title>
        <authorList>
            <consortium name="Tribolium Genome Sequencing Consortium"/>
            <person name="Richards S."/>
            <person name="Gibbs R.A."/>
            <person name="Weinstock G.M."/>
            <person name="Brown S.J."/>
            <person name="Denell R."/>
            <person name="Beeman R.W."/>
            <person name="Gibbs R."/>
            <person name="Beeman R.W."/>
            <person name="Brown S.J."/>
            <person name="Bucher G."/>
            <person name="Friedrich M."/>
            <person name="Grimmelikhuijzen C.J."/>
            <person name="Klingler M."/>
            <person name="Lorenzen M."/>
            <person name="Richards S."/>
            <person name="Roth S."/>
            <person name="Schroder R."/>
            <person name="Tautz D."/>
            <person name="Zdobnov E.M."/>
            <person name="Muzny D."/>
            <person name="Gibbs R.A."/>
            <person name="Weinstock G.M."/>
            <person name="Attaway T."/>
            <person name="Bell S."/>
            <person name="Buhay C.J."/>
            <person name="Chandrabose M.N."/>
            <person name="Chavez D."/>
            <person name="Clerk-Blankenburg K.P."/>
            <person name="Cree A."/>
            <person name="Dao M."/>
            <person name="Davis C."/>
            <person name="Chacko J."/>
            <person name="Dinh H."/>
            <person name="Dugan-Rocha S."/>
            <person name="Fowler G."/>
            <person name="Garner T.T."/>
            <person name="Garnes J."/>
            <person name="Gnirke A."/>
            <person name="Hawes A."/>
            <person name="Hernandez J."/>
            <person name="Hines S."/>
            <person name="Holder M."/>
            <person name="Hume J."/>
            <person name="Jhangiani S.N."/>
            <person name="Joshi V."/>
            <person name="Khan Z.M."/>
            <person name="Jackson L."/>
            <person name="Kovar C."/>
            <person name="Kowis A."/>
            <person name="Lee S."/>
            <person name="Lewis L.R."/>
            <person name="Margolis J."/>
            <person name="Morgan M."/>
            <person name="Nazareth L.V."/>
            <person name="Nguyen N."/>
            <person name="Okwuonu G."/>
            <person name="Parker D."/>
            <person name="Richards S."/>
            <person name="Ruiz S.J."/>
            <person name="Santibanez J."/>
            <person name="Savard J."/>
            <person name="Scherer S.E."/>
            <person name="Schneider B."/>
            <person name="Sodergren E."/>
            <person name="Tautz D."/>
            <person name="Vattahil S."/>
            <person name="Villasana D."/>
            <person name="White C.S."/>
            <person name="Wright R."/>
            <person name="Park Y."/>
            <person name="Beeman R.W."/>
            <person name="Lord J."/>
            <person name="Oppert B."/>
            <person name="Lorenzen M."/>
            <person name="Brown S."/>
            <person name="Wang L."/>
            <person name="Savard J."/>
            <person name="Tautz D."/>
            <person name="Richards S."/>
            <person name="Weinstock G."/>
            <person name="Gibbs R.A."/>
            <person name="Liu Y."/>
            <person name="Worley K."/>
            <person name="Weinstock G."/>
            <person name="Elsik C.G."/>
            <person name="Reese J.T."/>
            <person name="Elhaik E."/>
            <person name="Landan G."/>
            <person name="Graur D."/>
            <person name="Arensburger P."/>
            <person name="Atkinson P."/>
            <person name="Beeman R.W."/>
            <person name="Beidler J."/>
            <person name="Brown S.J."/>
            <person name="Demuth J.P."/>
            <person name="Drury D.W."/>
            <person name="Du Y.Z."/>
            <person name="Fujiwara H."/>
            <person name="Lorenzen M."/>
            <person name="Maselli V."/>
            <person name="Osanai M."/>
            <person name="Park Y."/>
            <person name="Robertson H.M."/>
            <person name="Tu Z."/>
            <person name="Wang J.J."/>
            <person name="Wang S."/>
            <person name="Richards S."/>
            <person name="Song H."/>
            <person name="Zhang L."/>
            <person name="Sodergren E."/>
            <person name="Werner D."/>
            <person name="Stanke M."/>
            <person name="Morgenstern B."/>
            <person name="Solovyev V."/>
            <person name="Kosarev P."/>
            <person name="Brown G."/>
            <person name="Chen H.C."/>
            <person name="Ermolaeva O."/>
            <person name="Hlavina W."/>
            <person name="Kapustin Y."/>
            <person name="Kiryutin B."/>
            <person name="Kitts P."/>
            <person name="Maglott D."/>
            <person name="Pruitt K."/>
            <person name="Sapojnikov V."/>
            <person name="Souvorov A."/>
            <person name="Mackey A.J."/>
            <person name="Waterhouse R.M."/>
            <person name="Wyder S."/>
            <person name="Zdobnov E.M."/>
            <person name="Zdobnov E.M."/>
            <person name="Wyder S."/>
            <person name="Kriventseva E.V."/>
            <person name="Kadowaki T."/>
            <person name="Bork P."/>
            <person name="Aranda M."/>
            <person name="Bao R."/>
            <person name="Beermann A."/>
            <person name="Berns N."/>
            <person name="Bolognesi R."/>
            <person name="Bonneton F."/>
            <person name="Bopp D."/>
            <person name="Brown S.J."/>
            <person name="Bucher G."/>
            <person name="Butts T."/>
            <person name="Chaumot A."/>
            <person name="Denell R.E."/>
            <person name="Ferrier D.E."/>
            <person name="Friedrich M."/>
            <person name="Gordon C.M."/>
            <person name="Jindra M."/>
            <person name="Klingler M."/>
            <person name="Lan Q."/>
            <person name="Lattorff H.M."/>
            <person name="Laudet V."/>
            <person name="von Levetsow C."/>
            <person name="Liu Z."/>
            <person name="Lutz R."/>
            <person name="Lynch J.A."/>
            <person name="da Fonseca R.N."/>
            <person name="Posnien N."/>
            <person name="Reuter R."/>
            <person name="Roth S."/>
            <person name="Savard J."/>
            <person name="Schinko J.B."/>
            <person name="Schmitt C."/>
            <person name="Schoppmeier M."/>
            <person name="Schroder R."/>
            <person name="Shippy T.D."/>
            <person name="Simonnet F."/>
            <person name="Marques-Souza H."/>
            <person name="Tautz D."/>
            <person name="Tomoyasu Y."/>
            <person name="Trauner J."/>
            <person name="Van der Zee M."/>
            <person name="Vervoort M."/>
            <person name="Wittkopp N."/>
            <person name="Wimmer E.A."/>
            <person name="Yang X."/>
            <person name="Jones A.K."/>
            <person name="Sattelle D.B."/>
            <person name="Ebert P.R."/>
            <person name="Nelson D."/>
            <person name="Scott J.G."/>
            <person name="Beeman R.W."/>
            <person name="Muthukrishnan S."/>
            <person name="Kramer K.J."/>
            <person name="Arakane Y."/>
            <person name="Beeman R.W."/>
            <person name="Zhu Q."/>
            <person name="Hogenkamp D."/>
            <person name="Dixit R."/>
            <person name="Oppert B."/>
            <person name="Jiang H."/>
            <person name="Zou Z."/>
            <person name="Marshall J."/>
            <person name="Elpidina E."/>
            <person name="Vinokurov K."/>
            <person name="Oppert C."/>
            <person name="Zou Z."/>
            <person name="Evans J."/>
            <person name="Lu Z."/>
            <person name="Zhao P."/>
            <person name="Sumathipala N."/>
            <person name="Altincicek B."/>
            <person name="Vilcinskas A."/>
            <person name="Williams M."/>
            <person name="Hultmark D."/>
            <person name="Hetru C."/>
            <person name="Jiang H."/>
            <person name="Grimmelikhuijzen C.J."/>
            <person name="Hauser F."/>
            <person name="Cazzamali G."/>
            <person name="Williamson M."/>
            <person name="Park Y."/>
            <person name="Li B."/>
            <person name="Tanaka Y."/>
            <person name="Predel R."/>
            <person name="Neupert S."/>
            <person name="Schachtner J."/>
            <person name="Verleyen P."/>
            <person name="Raible F."/>
            <person name="Bork P."/>
            <person name="Friedrich M."/>
            <person name="Walden K.K."/>
            <person name="Robertson H.M."/>
            <person name="Angeli S."/>
            <person name="Foret S."/>
            <person name="Bucher G."/>
            <person name="Schuetz S."/>
            <person name="Maleszka R."/>
            <person name="Wimmer E.A."/>
            <person name="Beeman R.W."/>
            <person name="Lorenzen M."/>
            <person name="Tomoyasu Y."/>
            <person name="Miller S.C."/>
            <person name="Grossmann D."/>
            <person name="Bucher G."/>
        </authorList>
    </citation>
    <scope>NUCLEOTIDE SEQUENCE [LARGE SCALE GENOMIC DNA]</scope>
    <source>
        <strain evidence="2 3">Georgia GA2</strain>
    </source>
</reference>
<protein>
    <recommendedName>
        <fullName evidence="4">Neuropeptide-like 4</fullName>
    </recommendedName>
</protein>
<feature type="signal peptide" evidence="1">
    <location>
        <begin position="1"/>
        <end position="18"/>
    </location>
</feature>
<sequence>MFKLLLVVFAALLALAVAAPGPQPQPQIYSAVVPGVYSAGWVSPYAYSGVAYV</sequence>
<proteinExistence type="predicted"/>
<feature type="chain" id="PRO_5003089295" description="Neuropeptide-like 4" evidence="1">
    <location>
        <begin position="19"/>
        <end position="53"/>
    </location>
</feature>
<dbReference type="HOGENOM" id="CLU_211739_0_0_1"/>
<evidence type="ECO:0000313" key="3">
    <source>
        <dbReference type="Proteomes" id="UP000007266"/>
    </source>
</evidence>
<dbReference type="Proteomes" id="UP000007266">
    <property type="component" value="Linkage group 3"/>
</dbReference>
<name>D6WG14_TRICA</name>
<keyword evidence="1" id="KW-0732">Signal</keyword>
<evidence type="ECO:0000256" key="1">
    <source>
        <dbReference type="SAM" id="SignalP"/>
    </source>
</evidence>
<organism evidence="2 3">
    <name type="scientific">Tribolium castaneum</name>
    <name type="common">Red flour beetle</name>
    <dbReference type="NCBI Taxonomy" id="7070"/>
    <lineage>
        <taxon>Eukaryota</taxon>
        <taxon>Metazoa</taxon>
        <taxon>Ecdysozoa</taxon>
        <taxon>Arthropoda</taxon>
        <taxon>Hexapoda</taxon>
        <taxon>Insecta</taxon>
        <taxon>Pterygota</taxon>
        <taxon>Neoptera</taxon>
        <taxon>Endopterygota</taxon>
        <taxon>Coleoptera</taxon>
        <taxon>Polyphaga</taxon>
        <taxon>Cucujiformia</taxon>
        <taxon>Tenebrionidae</taxon>
        <taxon>Tenebrionidae incertae sedis</taxon>
        <taxon>Tribolium</taxon>
    </lineage>
</organism>
<dbReference type="EMBL" id="KQ971319">
    <property type="protein sequence ID" value="EFA00226.1"/>
    <property type="molecule type" value="Genomic_DNA"/>
</dbReference>
<reference evidence="2 3" key="2">
    <citation type="journal article" date="2010" name="Nucleic Acids Res.">
        <title>BeetleBase in 2010: revisions to provide comprehensive genomic information for Tribolium castaneum.</title>
        <authorList>
            <person name="Kim H.S."/>
            <person name="Murphy T."/>
            <person name="Xia J."/>
            <person name="Caragea D."/>
            <person name="Park Y."/>
            <person name="Beeman R.W."/>
            <person name="Lorenzen M.D."/>
            <person name="Butcher S."/>
            <person name="Manak J.R."/>
            <person name="Brown S.J."/>
        </authorList>
    </citation>
    <scope>GENOME REANNOTATION</scope>
    <source>
        <strain evidence="2 3">Georgia GA2</strain>
    </source>
</reference>
<accession>D6WG14</accession>
<dbReference type="InParanoid" id="D6WG14"/>
<evidence type="ECO:0000313" key="2">
    <source>
        <dbReference type="EMBL" id="EFA00226.1"/>
    </source>
</evidence>
<gene>
    <name evidence="2" type="primary">AUGUSTUS-3.0.2_03053</name>
    <name evidence="2" type="ORF">TcasGA2_TC003053</name>
</gene>
<dbReference type="AlphaFoldDB" id="D6WG14"/>
<keyword evidence="3" id="KW-1185">Reference proteome</keyword>
<evidence type="ECO:0008006" key="4">
    <source>
        <dbReference type="Google" id="ProtNLM"/>
    </source>
</evidence>